<gene>
    <name evidence="2" type="ORF">SPL95_25630</name>
</gene>
<protein>
    <recommendedName>
        <fullName evidence="4">Type III secretion effector protein</fullName>
    </recommendedName>
</protein>
<feature type="region of interest" description="Disordered" evidence="1">
    <location>
        <begin position="1"/>
        <end position="68"/>
    </location>
</feature>
<dbReference type="GeneID" id="88827276"/>
<dbReference type="RefSeq" id="WP_028617871.1">
    <property type="nucleotide sequence ID" value="NZ_AYTD01000015.1"/>
</dbReference>
<accession>A0ABZ1A3G7</accession>
<proteinExistence type="predicted"/>
<sequence>MLSAINHSLGSFQYPPLQQDDAEPQRRKRSIEATHTQQSAADPEGSAANDRRRKTGGGLDSLGGGNLL</sequence>
<keyword evidence="3" id="KW-1185">Reference proteome</keyword>
<name>A0ABZ1A3G7_9PSED</name>
<reference evidence="2 3" key="1">
    <citation type="submission" date="2023-12" db="EMBL/GenBank/DDBJ databases">
        <title>First complete genome sequence of Pseudomonas canadensis strain Pcan-CK-23 isolated from homogenized tissues of Zophobas morio larvae.</title>
        <authorList>
            <person name="Kundlacz C."/>
            <person name="Aldeia C."/>
            <person name="Eddoubaji Y."/>
            <person name="Campos-Madueno E.I."/>
            <person name="Endimiani A."/>
        </authorList>
    </citation>
    <scope>NUCLEOTIDE SEQUENCE [LARGE SCALE GENOMIC DNA]</scope>
    <source>
        <strain evidence="2 3">Pcan-CK-23</strain>
    </source>
</reference>
<feature type="compositionally biased region" description="Polar residues" evidence="1">
    <location>
        <begin position="1"/>
        <end position="11"/>
    </location>
</feature>
<evidence type="ECO:0008006" key="4">
    <source>
        <dbReference type="Google" id="ProtNLM"/>
    </source>
</evidence>
<evidence type="ECO:0000313" key="3">
    <source>
        <dbReference type="Proteomes" id="UP001322392"/>
    </source>
</evidence>
<organism evidence="2 3">
    <name type="scientific">Pseudomonas canadensis</name>
    <dbReference type="NCBI Taxonomy" id="915099"/>
    <lineage>
        <taxon>Bacteria</taxon>
        <taxon>Pseudomonadati</taxon>
        <taxon>Pseudomonadota</taxon>
        <taxon>Gammaproteobacteria</taxon>
        <taxon>Pseudomonadales</taxon>
        <taxon>Pseudomonadaceae</taxon>
        <taxon>Pseudomonas</taxon>
    </lineage>
</organism>
<evidence type="ECO:0000256" key="1">
    <source>
        <dbReference type="SAM" id="MobiDB-lite"/>
    </source>
</evidence>
<dbReference type="EMBL" id="CP139639">
    <property type="protein sequence ID" value="WRI23947.1"/>
    <property type="molecule type" value="Genomic_DNA"/>
</dbReference>
<evidence type="ECO:0000313" key="2">
    <source>
        <dbReference type="EMBL" id="WRI23947.1"/>
    </source>
</evidence>
<dbReference type="Proteomes" id="UP001322392">
    <property type="component" value="Chromosome"/>
</dbReference>
<feature type="compositionally biased region" description="Gly residues" evidence="1">
    <location>
        <begin position="56"/>
        <end position="68"/>
    </location>
</feature>